<dbReference type="GO" id="GO:0004571">
    <property type="term" value="F:mannosyl-oligosaccharide 1,2-alpha-mannosidase activity"/>
    <property type="evidence" value="ECO:0007669"/>
    <property type="project" value="UniProtKB-EC"/>
</dbReference>
<dbReference type="GO" id="GO:0005975">
    <property type="term" value="P:carbohydrate metabolic process"/>
    <property type="evidence" value="ECO:0007669"/>
    <property type="project" value="InterPro"/>
</dbReference>
<feature type="active site" description="Proton donor" evidence="10">
    <location>
        <position position="444"/>
    </location>
</feature>
<dbReference type="EMBL" id="KV454412">
    <property type="protein sequence ID" value="ODQ64338.1"/>
    <property type="molecule type" value="Genomic_DNA"/>
</dbReference>
<evidence type="ECO:0000256" key="4">
    <source>
        <dbReference type="ARBA" id="ARBA00022723"/>
    </source>
</evidence>
<feature type="active site" evidence="10">
    <location>
        <position position="472"/>
    </location>
</feature>
<evidence type="ECO:0000256" key="7">
    <source>
        <dbReference type="ARBA" id="ARBA00023157"/>
    </source>
</evidence>
<evidence type="ECO:0000313" key="17">
    <source>
        <dbReference type="Proteomes" id="UP000095009"/>
    </source>
</evidence>
<evidence type="ECO:0000256" key="9">
    <source>
        <dbReference type="ARBA" id="ARBA00048605"/>
    </source>
</evidence>
<feature type="active site" evidence="10">
    <location>
        <position position="320"/>
    </location>
</feature>
<dbReference type="STRING" id="857566.A0A1E3PG42"/>
<protein>
    <recommendedName>
        <fullName evidence="13">alpha-1,2-Mannosidase</fullName>
        <ecNumber evidence="13">3.2.1.-</ecNumber>
    </recommendedName>
</protein>
<feature type="compositionally biased region" description="Polar residues" evidence="14">
    <location>
        <begin position="27"/>
        <end position="36"/>
    </location>
</feature>
<keyword evidence="17" id="KW-1185">Reference proteome</keyword>
<dbReference type="PRINTS" id="PR00747">
    <property type="entry name" value="GLYHDRLASE47"/>
</dbReference>
<feature type="active site" description="Proton donor" evidence="10">
    <location>
        <position position="189"/>
    </location>
</feature>
<keyword evidence="15" id="KW-1133">Transmembrane helix</keyword>
<keyword evidence="5 13" id="KW-0378">Hydrolase</keyword>
<dbReference type="GO" id="GO:0005783">
    <property type="term" value="C:endoplasmic reticulum"/>
    <property type="evidence" value="ECO:0007669"/>
    <property type="project" value="TreeGrafter"/>
</dbReference>
<name>A0A1E3PG42_9ASCO</name>
<keyword evidence="6 11" id="KW-0106">Calcium</keyword>
<dbReference type="Gene3D" id="1.50.10.10">
    <property type="match status" value="1"/>
</dbReference>
<comment type="pathway">
    <text evidence="2">Protein modification; protein glycosylation.</text>
</comment>
<dbReference type="InterPro" id="IPR012341">
    <property type="entry name" value="6hp_glycosidase-like_sf"/>
</dbReference>
<dbReference type="OrthoDB" id="8118055at2759"/>
<keyword evidence="4 11" id="KW-0479">Metal-binding</keyword>
<proteinExistence type="inferred from homology"/>
<evidence type="ECO:0000256" key="14">
    <source>
        <dbReference type="SAM" id="MobiDB-lite"/>
    </source>
</evidence>
<dbReference type="InterPro" id="IPR036026">
    <property type="entry name" value="Seven-hairpin_glycosidases"/>
</dbReference>
<keyword evidence="13" id="KW-0326">Glycosidase</keyword>
<dbReference type="GO" id="GO:0036503">
    <property type="term" value="P:ERAD pathway"/>
    <property type="evidence" value="ECO:0007669"/>
    <property type="project" value="UniProtKB-ARBA"/>
</dbReference>
<dbReference type="PANTHER" id="PTHR11742">
    <property type="entry name" value="MANNOSYL-OLIGOSACCHARIDE ALPHA-1,2-MANNOSIDASE-RELATED"/>
    <property type="match status" value="1"/>
</dbReference>
<sequence>MAFDRPGITPNFLAKNRHAEDNAWKAKSNSSRNNHGGSELPLYKDKPFDGTSQRRAMPRGQKLVIGITAAICLYIIYSFGQSLNGTPSYLFGLGHKAEPAVDWAQRQQQVKQVFQESWADYALHAWGKDVYHPITQTGKDLGPEPMGWIIVDSVDTAMIMGLDKEVAQARDWIKNKLNYDMDLEVNTFETTIRMLGGLLSAHYLSKDDVYLDQAADLGNRLLGAFDSKSGLPLSSVNLKTGKAIKSHDGGLISTAEASTLQLELKYLSKLTGEDLYWKAAEKVLQIVDFNAPPSGLVPIYIDPETGKFQSKNIRLGSRGDSYYEYLLKQYLQTNKKEDIYRDMYEEAVLGIEANLVAKSHPNELTFLGELPQGITGSLSNKMDHLVCFMGGLLALGATEGQTLEDARRGSRWKTSKENDMKLARELTRTCYEIYSQTASGLAPEIVQFNTDKTKDKDFTIKSADAHNLQRPETIESLFVLWRITKDPIYREWGWEIFQSFKKWTKVENEDGSISYTSLGDVNVIPPKQRDNMESFWLAETLKYLYLLFDDSEKEKFPLNEVVFNTEAHPLPIFDMEPLFTTGWVRAKGQKTSPPPANVAQG</sequence>
<feature type="transmembrane region" description="Helical" evidence="15">
    <location>
        <begin position="63"/>
        <end position="80"/>
    </location>
</feature>
<comment type="catalytic activity">
    <reaction evidence="9">
        <text>N(4)-(alpha-D-Man-(1-&gt;2)-alpha-D-Man-(1-&gt;2)-alpha-D-Man-(1-&gt;3)-[alpha-D-Man-(1-&gt;2)-alpha-D-Man-(1-&gt;3)-[alpha-D-Man-(1-&gt;2)-alpha-D-Man-(1-&gt;6)]-alpha-D-Man-(1-&gt;6)]-beta-D-Man-(1-&gt;4)-beta-D-GlcNAc-(1-&gt;4)-beta-D-GlcNAc)-L-asparaginyl-[protein] (N-glucan mannose isomer 9A1,2,3B1,2,3) + 4 H2O = N(4)-(alpha-D-Man-(1-&gt;3)-[alpha-D-Man-(1-&gt;3)-[alpha-D-Man-(1-&gt;6)]-alpha-D-Man-(1-&gt;6)]-beta-D-Man-(1-&gt;4)-beta-D-GlcNAc-(1-&gt;4)-beta-D-GlcNAc)-L-asparaginyl-[protein] (N-glucan mannose isomer 5A1,2) + 4 beta-D-mannose</text>
        <dbReference type="Rhea" id="RHEA:56008"/>
        <dbReference type="Rhea" id="RHEA-COMP:14356"/>
        <dbReference type="Rhea" id="RHEA-COMP:14367"/>
        <dbReference type="ChEBI" id="CHEBI:15377"/>
        <dbReference type="ChEBI" id="CHEBI:28563"/>
        <dbReference type="ChEBI" id="CHEBI:59087"/>
        <dbReference type="ChEBI" id="CHEBI:139493"/>
        <dbReference type="EC" id="3.2.1.113"/>
    </reaction>
</comment>
<evidence type="ECO:0000256" key="5">
    <source>
        <dbReference type="ARBA" id="ARBA00022801"/>
    </source>
</evidence>
<evidence type="ECO:0000256" key="13">
    <source>
        <dbReference type="RuleBase" id="RU361193"/>
    </source>
</evidence>
<evidence type="ECO:0000313" key="16">
    <source>
        <dbReference type="EMBL" id="ODQ64338.1"/>
    </source>
</evidence>
<feature type="binding site" evidence="11">
    <location>
        <position position="565"/>
    </location>
    <ligand>
        <name>Ca(2+)</name>
        <dbReference type="ChEBI" id="CHEBI:29108"/>
    </ligand>
</feature>
<gene>
    <name evidence="16" type="ORF">NADFUDRAFT_47558</name>
</gene>
<dbReference type="GO" id="GO:0005509">
    <property type="term" value="F:calcium ion binding"/>
    <property type="evidence" value="ECO:0007669"/>
    <property type="project" value="InterPro"/>
</dbReference>
<feature type="disulfide bond" evidence="12">
    <location>
        <begin position="387"/>
        <end position="430"/>
    </location>
</feature>
<dbReference type="InterPro" id="IPR001382">
    <property type="entry name" value="Glyco_hydro_47"/>
</dbReference>
<evidence type="ECO:0000256" key="15">
    <source>
        <dbReference type="SAM" id="Phobius"/>
    </source>
</evidence>
<organism evidence="16 17">
    <name type="scientific">Nadsonia fulvescens var. elongata DSM 6958</name>
    <dbReference type="NCBI Taxonomy" id="857566"/>
    <lineage>
        <taxon>Eukaryota</taxon>
        <taxon>Fungi</taxon>
        <taxon>Dikarya</taxon>
        <taxon>Ascomycota</taxon>
        <taxon>Saccharomycotina</taxon>
        <taxon>Dipodascomycetes</taxon>
        <taxon>Dipodascales</taxon>
        <taxon>Dipodascales incertae sedis</taxon>
        <taxon>Nadsonia</taxon>
    </lineage>
</organism>
<dbReference type="Proteomes" id="UP000095009">
    <property type="component" value="Unassembled WGS sequence"/>
</dbReference>
<evidence type="ECO:0000256" key="3">
    <source>
        <dbReference type="ARBA" id="ARBA00007658"/>
    </source>
</evidence>
<accession>A0A1E3PG42</accession>
<keyword evidence="15" id="KW-0812">Transmembrane</keyword>
<dbReference type="Pfam" id="PF01532">
    <property type="entry name" value="Glyco_hydro_47"/>
    <property type="match status" value="1"/>
</dbReference>
<evidence type="ECO:0000256" key="10">
    <source>
        <dbReference type="PIRSR" id="PIRSR601382-1"/>
    </source>
</evidence>
<evidence type="ECO:0000256" key="2">
    <source>
        <dbReference type="ARBA" id="ARBA00004922"/>
    </source>
</evidence>
<reference evidence="16 17" key="1">
    <citation type="journal article" date="2016" name="Proc. Natl. Acad. Sci. U.S.A.">
        <title>Comparative genomics of biotechnologically important yeasts.</title>
        <authorList>
            <person name="Riley R."/>
            <person name="Haridas S."/>
            <person name="Wolfe K.H."/>
            <person name="Lopes M.R."/>
            <person name="Hittinger C.T."/>
            <person name="Goeker M."/>
            <person name="Salamov A.A."/>
            <person name="Wisecaver J.H."/>
            <person name="Long T.M."/>
            <person name="Calvey C.H."/>
            <person name="Aerts A.L."/>
            <person name="Barry K.W."/>
            <person name="Choi C."/>
            <person name="Clum A."/>
            <person name="Coughlan A.Y."/>
            <person name="Deshpande S."/>
            <person name="Douglass A.P."/>
            <person name="Hanson S.J."/>
            <person name="Klenk H.-P."/>
            <person name="LaButti K.M."/>
            <person name="Lapidus A."/>
            <person name="Lindquist E.A."/>
            <person name="Lipzen A.M."/>
            <person name="Meier-Kolthoff J.P."/>
            <person name="Ohm R.A."/>
            <person name="Otillar R.P."/>
            <person name="Pangilinan J.L."/>
            <person name="Peng Y."/>
            <person name="Rokas A."/>
            <person name="Rosa C.A."/>
            <person name="Scheuner C."/>
            <person name="Sibirny A.A."/>
            <person name="Slot J.C."/>
            <person name="Stielow J.B."/>
            <person name="Sun H."/>
            <person name="Kurtzman C.P."/>
            <person name="Blackwell M."/>
            <person name="Grigoriev I.V."/>
            <person name="Jeffries T.W."/>
        </authorList>
    </citation>
    <scope>NUCLEOTIDE SEQUENCE [LARGE SCALE GENOMIC DNA]</scope>
    <source>
        <strain evidence="16 17">DSM 6958</strain>
    </source>
</reference>
<comment type="catalytic activity">
    <reaction evidence="8">
        <text>N(4)-(alpha-D-Man-(1-&gt;2)-alpha-D-Man-(1-&gt;2)-alpha-D-Man-(1-&gt;3)-[alpha-D-Man-(1-&gt;3)-[alpha-D-Man-(1-&gt;2)-alpha-D-Man-(1-&gt;6)]-alpha-D-Man-(1-&gt;6)]-beta-D-Man-(1-&gt;4)-beta-D-GlcNAc-(1-&gt;4)-beta-D-GlcNAc)-L-asparaginyl-[protein] (N-glucan mannose isomer 8A1,2,3B1,3) + 3 H2O = N(4)-(alpha-D-Man-(1-&gt;3)-[alpha-D-Man-(1-&gt;3)-[alpha-D-Man-(1-&gt;6)]-alpha-D-Man-(1-&gt;6)]-beta-D-Man-(1-&gt;4)-beta-D-GlcNAc-(1-&gt;4)-beta-D-GlcNAc)-L-asparaginyl-[protein] (N-glucan mannose isomer 5A1,2) + 3 beta-D-mannose</text>
        <dbReference type="Rhea" id="RHEA:56028"/>
        <dbReference type="Rhea" id="RHEA-COMP:14358"/>
        <dbReference type="Rhea" id="RHEA-COMP:14367"/>
        <dbReference type="ChEBI" id="CHEBI:15377"/>
        <dbReference type="ChEBI" id="CHEBI:28563"/>
        <dbReference type="ChEBI" id="CHEBI:59087"/>
        <dbReference type="ChEBI" id="CHEBI:60628"/>
        <dbReference type="EC" id="3.2.1.113"/>
    </reaction>
</comment>
<evidence type="ECO:0000256" key="8">
    <source>
        <dbReference type="ARBA" id="ARBA00047669"/>
    </source>
</evidence>
<dbReference type="GO" id="GO:0016020">
    <property type="term" value="C:membrane"/>
    <property type="evidence" value="ECO:0007669"/>
    <property type="project" value="InterPro"/>
</dbReference>
<dbReference type="EC" id="3.2.1.-" evidence="13"/>
<dbReference type="AlphaFoldDB" id="A0A1E3PG42"/>
<keyword evidence="15" id="KW-0472">Membrane</keyword>
<keyword evidence="7 12" id="KW-1015">Disulfide bond</keyword>
<dbReference type="PANTHER" id="PTHR11742:SF55">
    <property type="entry name" value="ENDOPLASMIC RETICULUM MANNOSYL-OLIGOSACCHARIDE 1,2-ALPHA-MANNOSIDASE"/>
    <property type="match status" value="1"/>
</dbReference>
<comment type="cofactor">
    <cofactor evidence="1 11">
        <name>Ca(2+)</name>
        <dbReference type="ChEBI" id="CHEBI:29108"/>
    </cofactor>
</comment>
<evidence type="ECO:0000256" key="11">
    <source>
        <dbReference type="PIRSR" id="PIRSR601382-2"/>
    </source>
</evidence>
<dbReference type="InterPro" id="IPR050749">
    <property type="entry name" value="Glycosyl_Hydrolase_47"/>
</dbReference>
<evidence type="ECO:0000256" key="6">
    <source>
        <dbReference type="ARBA" id="ARBA00022837"/>
    </source>
</evidence>
<evidence type="ECO:0000256" key="1">
    <source>
        <dbReference type="ARBA" id="ARBA00001913"/>
    </source>
</evidence>
<feature type="region of interest" description="Disordered" evidence="14">
    <location>
        <begin position="22"/>
        <end position="55"/>
    </location>
</feature>
<evidence type="ECO:0000256" key="12">
    <source>
        <dbReference type="PIRSR" id="PIRSR601382-3"/>
    </source>
</evidence>
<comment type="similarity">
    <text evidence="3 13">Belongs to the glycosyl hydrolase 47 family.</text>
</comment>
<dbReference type="SUPFAM" id="SSF48225">
    <property type="entry name" value="Seven-hairpin glycosidases"/>
    <property type="match status" value="1"/>
</dbReference>